<comment type="caution">
    <text evidence="1">The sequence shown here is derived from an EMBL/GenBank/DDBJ whole genome shotgun (WGS) entry which is preliminary data.</text>
</comment>
<protein>
    <submittedName>
        <fullName evidence="1">Uncharacterized protein</fullName>
    </submittedName>
</protein>
<organism evidence="1 2">
    <name type="scientific">Ramazzottius varieornatus</name>
    <name type="common">Water bear</name>
    <name type="synonym">Tardigrade</name>
    <dbReference type="NCBI Taxonomy" id="947166"/>
    <lineage>
        <taxon>Eukaryota</taxon>
        <taxon>Metazoa</taxon>
        <taxon>Ecdysozoa</taxon>
        <taxon>Tardigrada</taxon>
        <taxon>Eutardigrada</taxon>
        <taxon>Parachela</taxon>
        <taxon>Hypsibioidea</taxon>
        <taxon>Ramazzottiidae</taxon>
        <taxon>Ramazzottius</taxon>
    </lineage>
</organism>
<dbReference type="EMBL" id="BDGG01000001">
    <property type="protein sequence ID" value="GAU87136.1"/>
    <property type="molecule type" value="Genomic_DNA"/>
</dbReference>
<sequence>MLSSLAADGDGEGTQFSEDVVKSTTDFMGDVLAEGFLPIFCVSALREAPQIETI</sequence>
<evidence type="ECO:0000313" key="2">
    <source>
        <dbReference type="Proteomes" id="UP000186922"/>
    </source>
</evidence>
<name>A0A1D1UBR3_RAMVA</name>
<dbReference type="Proteomes" id="UP000186922">
    <property type="component" value="Unassembled WGS sequence"/>
</dbReference>
<dbReference type="AlphaFoldDB" id="A0A1D1UBR3"/>
<evidence type="ECO:0000313" key="1">
    <source>
        <dbReference type="EMBL" id="GAU87136.1"/>
    </source>
</evidence>
<reference evidence="1 2" key="1">
    <citation type="journal article" date="2016" name="Nat. Commun.">
        <title>Extremotolerant tardigrade genome and improved radiotolerance of human cultured cells by tardigrade-unique protein.</title>
        <authorList>
            <person name="Hashimoto T."/>
            <person name="Horikawa D.D."/>
            <person name="Saito Y."/>
            <person name="Kuwahara H."/>
            <person name="Kozuka-Hata H."/>
            <person name="Shin-I T."/>
            <person name="Minakuchi Y."/>
            <person name="Ohishi K."/>
            <person name="Motoyama A."/>
            <person name="Aizu T."/>
            <person name="Enomoto A."/>
            <person name="Kondo K."/>
            <person name="Tanaka S."/>
            <person name="Hara Y."/>
            <person name="Koshikawa S."/>
            <person name="Sagara H."/>
            <person name="Miura T."/>
            <person name="Yokobori S."/>
            <person name="Miyagawa K."/>
            <person name="Suzuki Y."/>
            <person name="Kubo T."/>
            <person name="Oyama M."/>
            <person name="Kohara Y."/>
            <person name="Fujiyama A."/>
            <person name="Arakawa K."/>
            <person name="Katayama T."/>
            <person name="Toyoda A."/>
            <person name="Kunieda T."/>
        </authorList>
    </citation>
    <scope>NUCLEOTIDE SEQUENCE [LARGE SCALE GENOMIC DNA]</scope>
    <source>
        <strain evidence="1 2">YOKOZUNA-1</strain>
    </source>
</reference>
<gene>
    <name evidence="1" type="primary">RvY_00032-1</name>
    <name evidence="1" type="synonym">RvY_00032.1</name>
    <name evidence="1" type="ORF">RvY_00032</name>
</gene>
<accession>A0A1D1UBR3</accession>
<keyword evidence="2" id="KW-1185">Reference proteome</keyword>
<proteinExistence type="predicted"/>